<dbReference type="SUPFAM" id="SSF50978">
    <property type="entry name" value="WD40 repeat-like"/>
    <property type="match status" value="1"/>
</dbReference>
<dbReference type="Gene3D" id="2.130.10.10">
    <property type="entry name" value="YVTN repeat-like/Quinoprotein amine dehydrogenase"/>
    <property type="match status" value="1"/>
</dbReference>
<dbReference type="PANTHER" id="PTHR16317">
    <property type="entry name" value="INTEGRIN ALPHA REPEAT DOMAIN-CONTAINING"/>
    <property type="match status" value="1"/>
</dbReference>
<dbReference type="PANTHER" id="PTHR16317:SF1">
    <property type="entry name" value="KICSTOR COMPLEX PROTEIN ITFG2"/>
    <property type="match status" value="1"/>
</dbReference>
<accession>A0A7J7K089</accession>
<keyword evidence="3" id="KW-1185">Reference proteome</keyword>
<proteinExistence type="predicted"/>
<dbReference type="Proteomes" id="UP000593567">
    <property type="component" value="Unassembled WGS sequence"/>
</dbReference>
<reference evidence="2" key="1">
    <citation type="submission" date="2020-06" db="EMBL/GenBank/DDBJ databases">
        <title>Draft genome of Bugula neritina, a colonial animal packing powerful symbionts and potential medicines.</title>
        <authorList>
            <person name="Rayko M."/>
        </authorList>
    </citation>
    <scope>NUCLEOTIDE SEQUENCE [LARGE SCALE GENOMIC DNA]</scope>
    <source>
        <strain evidence="2">Kwan_BN1</strain>
    </source>
</reference>
<dbReference type="GO" id="GO:0032006">
    <property type="term" value="P:regulation of TOR signaling"/>
    <property type="evidence" value="ECO:0007669"/>
    <property type="project" value="TreeGrafter"/>
</dbReference>
<dbReference type="Pfam" id="PF15907">
    <property type="entry name" value="Itfg2"/>
    <property type="match status" value="2"/>
</dbReference>
<evidence type="ECO:0000313" key="3">
    <source>
        <dbReference type="Proteomes" id="UP000593567"/>
    </source>
</evidence>
<dbReference type="InterPro" id="IPR000014">
    <property type="entry name" value="PAS"/>
</dbReference>
<evidence type="ECO:0000259" key="1">
    <source>
        <dbReference type="PROSITE" id="PS50112"/>
    </source>
</evidence>
<dbReference type="AlphaFoldDB" id="A0A7J7K089"/>
<dbReference type="OrthoDB" id="9996127at2759"/>
<dbReference type="PROSITE" id="PS50112">
    <property type="entry name" value="PAS"/>
    <property type="match status" value="1"/>
</dbReference>
<dbReference type="InterPro" id="IPR015943">
    <property type="entry name" value="WD40/YVTN_repeat-like_dom_sf"/>
</dbReference>
<name>A0A7J7K089_BUGNE</name>
<gene>
    <name evidence="2" type="ORF">EB796_010681</name>
</gene>
<protein>
    <submittedName>
        <fullName evidence="2">ITFG2</fullName>
    </submittedName>
</protein>
<dbReference type="EMBL" id="VXIV02001644">
    <property type="protein sequence ID" value="KAF6031016.1"/>
    <property type="molecule type" value="Genomic_DNA"/>
</dbReference>
<organism evidence="2 3">
    <name type="scientific">Bugula neritina</name>
    <name type="common">Brown bryozoan</name>
    <name type="synonym">Sertularia neritina</name>
    <dbReference type="NCBI Taxonomy" id="10212"/>
    <lineage>
        <taxon>Eukaryota</taxon>
        <taxon>Metazoa</taxon>
        <taxon>Spiralia</taxon>
        <taxon>Lophotrochozoa</taxon>
        <taxon>Bryozoa</taxon>
        <taxon>Gymnolaemata</taxon>
        <taxon>Cheilostomatida</taxon>
        <taxon>Flustrina</taxon>
        <taxon>Buguloidea</taxon>
        <taxon>Bugulidae</taxon>
        <taxon>Bugula</taxon>
    </lineage>
</organism>
<dbReference type="InterPro" id="IPR036322">
    <property type="entry name" value="WD40_repeat_dom_sf"/>
</dbReference>
<dbReference type="InterPro" id="IPR031793">
    <property type="entry name" value="KICSTOR_ITFG2"/>
</dbReference>
<feature type="domain" description="PAS" evidence="1">
    <location>
        <begin position="258"/>
        <end position="295"/>
    </location>
</feature>
<sequence>MRTISFVERLELEFYDEVCDNQQQQALPWNLCQQAIALGDADNDDSNELAVGTVSGRLLIYKGHGHTAWRTSHDKLGMITCVTIGDVCNKKQNNVFVLSADGWCNIFHIPPSSPEEVQAPVLSNEIYSMHRQHLSPNSKLLKLVDIDSNGGIIIAVGFSDRVVRTYRWYQYLDGKGGELAILNKWALTAQIGSLSLKPTADNTSFELVVGQPGSTYVTLFQNGHIAYNGPESCKTHSETVSAEVVSNVHTGDGRSCFAMSTLDGSIMLMDYSGEIIYENSVDHQLFGLTKLDITGDGLEEAIVCSWDGETYIFNANKQIAKFQFDERTAAFIAGHYSVSSSNEPCLVYVTFSGRIYIYHNVMLAHVHTVSLIQEIDDSEKVKEFLRERNRTDCSREEKKKLYQWCLYGRKPKLCIE</sequence>
<comment type="caution">
    <text evidence="2">The sequence shown here is derived from an EMBL/GenBank/DDBJ whole genome shotgun (WGS) entry which is preliminary data.</text>
</comment>
<evidence type="ECO:0000313" key="2">
    <source>
        <dbReference type="EMBL" id="KAF6031016.1"/>
    </source>
</evidence>